<dbReference type="Proteomes" id="UP000002275">
    <property type="component" value="Chromosome I"/>
</dbReference>
<reference evidence="1 2" key="3">
    <citation type="journal article" date="2011" name="Mol. Syst. Biol.">
        <title>Integrative genome-scale metabolic analysis of Vibrio vulnificus for drug targeting and discovery.</title>
        <authorList>
            <person name="Kim H.U."/>
            <person name="Kim S.Y."/>
            <person name="Jeong H."/>
            <person name="Kim T.Y."/>
            <person name="Kim J.J."/>
            <person name="Choy H.E."/>
            <person name="Yi K.Y."/>
            <person name="Rhee J.H."/>
            <person name="Lee S.Y."/>
        </authorList>
    </citation>
    <scope>NUCLEOTIDE SEQUENCE [LARGE SCALE GENOMIC DNA]</scope>
    <source>
        <strain evidence="1 2">CMCP6</strain>
    </source>
</reference>
<name>A0A3Q0L1U1_VIBVU</name>
<reference evidence="1 2" key="2">
    <citation type="journal article" date="2003" name="Infect. Immun.">
        <title>Characterization and pathogenic significance of Vibrio vulnificus antigens preferentially expressed in septicemic patients.</title>
        <authorList>
            <person name="Kim Y.R."/>
            <person name="Lee S.E."/>
            <person name="Kim C.M."/>
            <person name="Kim S.Y."/>
            <person name="Shin E.K."/>
            <person name="Shin D.H."/>
            <person name="Chung S.S."/>
            <person name="Choy H.E."/>
            <person name="Progulske-Fox A."/>
            <person name="Hillman J.D."/>
            <person name="Handfield M."/>
            <person name="Rhee J.H."/>
        </authorList>
    </citation>
    <scope>NUCLEOTIDE SEQUENCE [LARGE SCALE GENOMIC DNA]</scope>
    <source>
        <strain evidence="1 2">CMCP6</strain>
    </source>
</reference>
<proteinExistence type="predicted"/>
<gene>
    <name evidence="1" type="ordered locus">VV1_0379</name>
</gene>
<evidence type="ECO:0000313" key="1">
    <source>
        <dbReference type="EMBL" id="AAO08903.1"/>
    </source>
</evidence>
<dbReference type="RefSeq" id="WP_011078474.1">
    <property type="nucleotide sequence ID" value="NC_004459.3"/>
</dbReference>
<evidence type="ECO:0000313" key="2">
    <source>
        <dbReference type="Proteomes" id="UP000002275"/>
    </source>
</evidence>
<dbReference type="EMBL" id="AE016795">
    <property type="protein sequence ID" value="AAO08903.1"/>
    <property type="molecule type" value="Genomic_DNA"/>
</dbReference>
<sequence length="282" mass="31718">MEQVILRYDGEALVEHSMNLKLVADSLQGIEALVREVHEEMGGKEEELNLQIKGGFQKGSFEFLFTLGQQLPDGIELLKIIGFGSPIAAGSLMAYLEWLKGKKIQKITMTEEGDCKIVTEDGEDKVAPSYMRPLLASTSVRGAFSKIISKPLRDSGIEVFEALSTEEKKADRTQYVSVTTANEKNYRAKNTTVIDLIDNKPMDEKVITFLTVHKDKDTSWRVEDVDGITYTVKMEDEDFLANFRKGNEPDIFVNAYAVEIVEKENTINLDKTYSIVKVYAPE</sequence>
<organism evidence="1 2">
    <name type="scientific">Vibrio vulnificus (strain CMCP6)</name>
    <dbReference type="NCBI Taxonomy" id="216895"/>
    <lineage>
        <taxon>Bacteria</taxon>
        <taxon>Pseudomonadati</taxon>
        <taxon>Pseudomonadota</taxon>
        <taxon>Gammaproteobacteria</taxon>
        <taxon>Vibrionales</taxon>
        <taxon>Vibrionaceae</taxon>
        <taxon>Vibrio</taxon>
    </lineage>
</organism>
<dbReference type="KEGG" id="vvu:VV1_0379"/>
<protein>
    <submittedName>
        <fullName evidence="1">Uncharacterized protein</fullName>
    </submittedName>
</protein>
<accession>A0A3Q0L1U1</accession>
<dbReference type="AlphaFoldDB" id="A0A3Q0L1U1"/>
<reference evidence="2" key="1">
    <citation type="submission" date="2002-12" db="EMBL/GenBank/DDBJ databases">
        <title>Complete genome sequence of Vibrio vulnificus CMCP6.</title>
        <authorList>
            <person name="Rhee J.H."/>
            <person name="Kim S.Y."/>
            <person name="Chung S.S."/>
            <person name="Kim J.J."/>
            <person name="Moon Y.H."/>
            <person name="Jeong H."/>
            <person name="Choy H.E."/>
        </authorList>
    </citation>
    <scope>NUCLEOTIDE SEQUENCE [LARGE SCALE GENOMIC DNA]</scope>
    <source>
        <strain evidence="2">CMCP6</strain>
    </source>
</reference>